<dbReference type="PANTHER" id="PTHR34145">
    <property type="entry name" value="OS02G0105600 PROTEIN"/>
    <property type="match status" value="1"/>
</dbReference>
<dbReference type="Pfam" id="PF00646">
    <property type="entry name" value="F-box"/>
    <property type="match status" value="1"/>
</dbReference>
<feature type="domain" description="F-box" evidence="1">
    <location>
        <begin position="7"/>
        <end position="43"/>
    </location>
</feature>
<dbReference type="InterPro" id="IPR001810">
    <property type="entry name" value="F-box_dom"/>
</dbReference>
<dbReference type="Proteomes" id="UP000824120">
    <property type="component" value="Chromosome 9"/>
</dbReference>
<evidence type="ECO:0000259" key="1">
    <source>
        <dbReference type="Pfam" id="PF00646"/>
    </source>
</evidence>
<dbReference type="Pfam" id="PF23622">
    <property type="entry name" value="LRR_At1g61320_AtMIF1"/>
    <property type="match status" value="1"/>
</dbReference>
<keyword evidence="4" id="KW-1185">Reference proteome</keyword>
<feature type="domain" description="At1g61320/AtMIF1 LRR" evidence="2">
    <location>
        <begin position="70"/>
        <end position="272"/>
    </location>
</feature>
<dbReference type="SUPFAM" id="SSF52058">
    <property type="entry name" value="L domain-like"/>
    <property type="match status" value="1"/>
</dbReference>
<proteinExistence type="predicted"/>
<dbReference type="PANTHER" id="PTHR34145:SF68">
    <property type="entry name" value="FBD DOMAIN-CONTAINING PROTEIN"/>
    <property type="match status" value="1"/>
</dbReference>
<dbReference type="InterPro" id="IPR036047">
    <property type="entry name" value="F-box-like_dom_sf"/>
</dbReference>
<dbReference type="InterPro" id="IPR055357">
    <property type="entry name" value="LRR_At1g61320_AtMIF1"/>
</dbReference>
<dbReference type="Gene3D" id="3.80.10.10">
    <property type="entry name" value="Ribonuclease Inhibitor"/>
    <property type="match status" value="1"/>
</dbReference>
<dbReference type="SUPFAM" id="SSF81383">
    <property type="entry name" value="F-box domain"/>
    <property type="match status" value="1"/>
</dbReference>
<dbReference type="InterPro" id="IPR053772">
    <property type="entry name" value="At1g61320/At1g61330-like"/>
</dbReference>
<reference evidence="3 4" key="1">
    <citation type="submission" date="2020-09" db="EMBL/GenBank/DDBJ databases">
        <title>De no assembly of potato wild relative species, Solanum commersonii.</title>
        <authorList>
            <person name="Cho K."/>
        </authorList>
    </citation>
    <scope>NUCLEOTIDE SEQUENCE [LARGE SCALE GENOMIC DNA]</scope>
    <source>
        <strain evidence="3">LZ3.2</strain>
        <tissue evidence="3">Leaf</tissue>
    </source>
</reference>
<accession>A0A9J5XKY0</accession>
<dbReference type="EMBL" id="JACXVP010000009">
    <property type="protein sequence ID" value="KAG5587948.1"/>
    <property type="molecule type" value="Genomic_DNA"/>
</dbReference>
<protein>
    <recommendedName>
        <fullName evidence="5">F-box family protein</fullName>
    </recommendedName>
</protein>
<gene>
    <name evidence="3" type="ORF">H5410_048382</name>
</gene>
<evidence type="ECO:0000313" key="4">
    <source>
        <dbReference type="Proteomes" id="UP000824120"/>
    </source>
</evidence>
<organism evidence="3 4">
    <name type="scientific">Solanum commersonii</name>
    <name type="common">Commerson's wild potato</name>
    <name type="synonym">Commerson's nightshade</name>
    <dbReference type="NCBI Taxonomy" id="4109"/>
    <lineage>
        <taxon>Eukaryota</taxon>
        <taxon>Viridiplantae</taxon>
        <taxon>Streptophyta</taxon>
        <taxon>Embryophyta</taxon>
        <taxon>Tracheophyta</taxon>
        <taxon>Spermatophyta</taxon>
        <taxon>Magnoliopsida</taxon>
        <taxon>eudicotyledons</taxon>
        <taxon>Gunneridae</taxon>
        <taxon>Pentapetalae</taxon>
        <taxon>asterids</taxon>
        <taxon>lamiids</taxon>
        <taxon>Solanales</taxon>
        <taxon>Solanaceae</taxon>
        <taxon>Solanoideae</taxon>
        <taxon>Solaneae</taxon>
        <taxon>Solanum</taxon>
    </lineage>
</organism>
<evidence type="ECO:0000259" key="2">
    <source>
        <dbReference type="Pfam" id="PF23622"/>
    </source>
</evidence>
<dbReference type="OrthoDB" id="1290582at2759"/>
<sequence length="489" mass="56811">MGTADMLPICLIRKILCYLSYEEASRMRILSKTWLLAWLDHPNLEFTVSSGKTITIVDHVMERYKNGNIPIDKFEFHNSTKSDHIFPLIDRWLGIALQNGVRHLEYIDVELSTSYPFPIFKFLEANFLRELVLTGCDLMHVSLSSASQAVTCHSLRNLSLSLVHLDNNMLQTILSSCPFIVDLIIGYCSRLKNIEIRNLPNIRSLVICNDQPVKIQAPSLERLYYSSSCLNKLNIVEHKNLKTLDISCTEISDVYLNHLISIPYCLEKLILANIAFGRFDICRSQSLKVLKIHNCKIIGAIDAPNLVLLEYKGHDIPQLKFAQESRQLRQSQMILYPLFNVDSAWFCQLRKSLSDSTISWSQVTIYFHKCEEINMIDLLLQPRVAIPKVDILDVNFSRPNWEFPTFVDSLLRSCRPRKLNLQSTTTIFTCFMYRFTQMKNLRHGQLKEAEAYKFDQKSQSWHPVEHKRGRDFPIRTSSKSKKYFFLLDW</sequence>
<comment type="caution">
    <text evidence="3">The sequence shown here is derived from an EMBL/GenBank/DDBJ whole genome shotgun (WGS) entry which is preliminary data.</text>
</comment>
<evidence type="ECO:0000313" key="3">
    <source>
        <dbReference type="EMBL" id="KAG5587948.1"/>
    </source>
</evidence>
<dbReference type="AlphaFoldDB" id="A0A9J5XKY0"/>
<name>A0A9J5XKY0_SOLCO</name>
<evidence type="ECO:0008006" key="5">
    <source>
        <dbReference type="Google" id="ProtNLM"/>
    </source>
</evidence>
<dbReference type="InterPro" id="IPR032675">
    <property type="entry name" value="LRR_dom_sf"/>
</dbReference>